<evidence type="ECO:0000313" key="2">
    <source>
        <dbReference type="EMBL" id="AGB01999.1"/>
    </source>
</evidence>
<keyword evidence="1" id="KW-1133">Transmembrane helix</keyword>
<dbReference type="RefSeq" id="WP_015284963.1">
    <property type="nucleotide sequence ID" value="NC_019943.1"/>
</dbReference>
<evidence type="ECO:0008006" key="4">
    <source>
        <dbReference type="Google" id="ProtNLM"/>
    </source>
</evidence>
<feature type="transmembrane region" description="Helical" evidence="1">
    <location>
        <begin position="66"/>
        <end position="83"/>
    </location>
</feature>
<accession>L0HFX8</accession>
<organism evidence="2 3">
    <name type="scientific">Methanoregula formicica (strain DSM 22288 / NBRC 105244 / SMSP)</name>
    <dbReference type="NCBI Taxonomy" id="593750"/>
    <lineage>
        <taxon>Archaea</taxon>
        <taxon>Methanobacteriati</taxon>
        <taxon>Methanobacteriota</taxon>
        <taxon>Stenosarchaea group</taxon>
        <taxon>Methanomicrobia</taxon>
        <taxon>Methanomicrobiales</taxon>
        <taxon>Methanoregulaceae</taxon>
        <taxon>Methanoregula</taxon>
    </lineage>
</organism>
<gene>
    <name evidence="2" type="ordered locus">Metfor_0944</name>
</gene>
<feature type="transmembrane region" description="Helical" evidence="1">
    <location>
        <begin position="89"/>
        <end position="106"/>
    </location>
</feature>
<dbReference type="KEGG" id="mfo:Metfor_0944"/>
<feature type="transmembrane region" description="Helical" evidence="1">
    <location>
        <begin position="12"/>
        <end position="30"/>
    </location>
</feature>
<sequence length="136" mass="15388">MENIFDTALKQRYTIGLTIIYALIILFAVVTMQFYFGLFMAVIVSIFAIAFYCIDMTSPETENQKATLLLACGVIVAAIASAIASWLLWAVVLAVLFLHIYVLGRIEQRLAMLEYQSTRRILHRRTRGGASQRHRA</sequence>
<evidence type="ECO:0000313" key="3">
    <source>
        <dbReference type="Proteomes" id="UP000010824"/>
    </source>
</evidence>
<keyword evidence="3" id="KW-1185">Reference proteome</keyword>
<feature type="transmembrane region" description="Helical" evidence="1">
    <location>
        <begin position="36"/>
        <end position="54"/>
    </location>
</feature>
<dbReference type="InParanoid" id="L0HFX8"/>
<proteinExistence type="predicted"/>
<protein>
    <recommendedName>
        <fullName evidence="4">PRA1 family protein</fullName>
    </recommendedName>
</protein>
<dbReference type="Proteomes" id="UP000010824">
    <property type="component" value="Chromosome"/>
</dbReference>
<dbReference type="EMBL" id="CP003167">
    <property type="protein sequence ID" value="AGB01999.1"/>
    <property type="molecule type" value="Genomic_DNA"/>
</dbReference>
<name>L0HFX8_METFS</name>
<keyword evidence="1" id="KW-0812">Transmembrane</keyword>
<keyword evidence="1" id="KW-0472">Membrane</keyword>
<evidence type="ECO:0000256" key="1">
    <source>
        <dbReference type="SAM" id="Phobius"/>
    </source>
</evidence>
<dbReference type="AlphaFoldDB" id="L0HFX8"/>
<reference evidence="3" key="1">
    <citation type="submission" date="2011-12" db="EMBL/GenBank/DDBJ databases">
        <title>Complete sequence of Methanoregula formicicum SMSP.</title>
        <authorList>
            <person name="Lucas S."/>
            <person name="Han J."/>
            <person name="Lapidus A."/>
            <person name="Cheng J.-F."/>
            <person name="Goodwin L."/>
            <person name="Pitluck S."/>
            <person name="Peters L."/>
            <person name="Ovchinnikova G."/>
            <person name="Teshima H."/>
            <person name="Detter J.C."/>
            <person name="Han C."/>
            <person name="Tapia R."/>
            <person name="Land M."/>
            <person name="Hauser L."/>
            <person name="Kyrpides N."/>
            <person name="Ivanova N."/>
            <person name="Pagani I."/>
            <person name="Imachi H."/>
            <person name="Tamaki H."/>
            <person name="Sekiguchi Y."/>
            <person name="Kamagata Y."/>
            <person name="Cadillo-Quiroz H."/>
            <person name="Zinder S."/>
            <person name="Liu W.-T."/>
            <person name="Woyke T."/>
        </authorList>
    </citation>
    <scope>NUCLEOTIDE SEQUENCE [LARGE SCALE GENOMIC DNA]</scope>
    <source>
        <strain evidence="3">DSM 22288 / NBRC 105244 / SMSP</strain>
    </source>
</reference>
<dbReference type="GeneID" id="14310257"/>
<reference evidence="2 3" key="2">
    <citation type="journal article" date="2014" name="Genome Announc.">
        <title>Complete Genome Sequence of Methanoregula formicica SMSPT, a Mesophilic Hydrogenotrophic Methanogen Isolated from a Methanogenic Upflow Anaerobic Sludge Blanket Reactor.</title>
        <authorList>
            <person name="Yamamoto K."/>
            <person name="Tamaki H."/>
            <person name="Cadillo-Quiroz H."/>
            <person name="Imachi H."/>
            <person name="Kyrpides N."/>
            <person name="Woyke T."/>
            <person name="Goodwin L."/>
            <person name="Zinder S.H."/>
            <person name="Kamagata Y."/>
            <person name="Liu W.T."/>
        </authorList>
    </citation>
    <scope>NUCLEOTIDE SEQUENCE [LARGE SCALE GENOMIC DNA]</scope>
    <source>
        <strain evidence="3">DSM 22288 / NBRC 105244 / SMSP</strain>
    </source>
</reference>
<dbReference type="HOGENOM" id="CLU_1870732_0_0_2"/>